<evidence type="ECO:0000313" key="1">
    <source>
        <dbReference type="EMBL" id="CAF3731140.1"/>
    </source>
</evidence>
<dbReference type="AlphaFoldDB" id="A0A818WX46"/>
<dbReference type="Gene3D" id="3.40.50.300">
    <property type="entry name" value="P-loop containing nucleotide triphosphate hydrolases"/>
    <property type="match status" value="1"/>
</dbReference>
<accession>A0A818WX46</accession>
<dbReference type="EMBL" id="CAJOAY010000767">
    <property type="protein sequence ID" value="CAF3731140.1"/>
    <property type="molecule type" value="Genomic_DNA"/>
</dbReference>
<name>A0A818WX46_9BILA</name>
<proteinExistence type="predicted"/>
<dbReference type="SUPFAM" id="SSF52540">
    <property type="entry name" value="P-loop containing nucleoside triphosphate hydrolases"/>
    <property type="match status" value="1"/>
</dbReference>
<sequence length="269" mass="31118">MLDDDMTVAENKALTTDTQQLQMHMKTAILGQIMYLALQNLRRGNNEEVTKPKTSVGDNQSSVIPKHNEEVGSIENDFETINYEYNFWDTPGFQSWTQDDIRRSLENILKKPKSYILCMIFCASPGSYLNTEQLDWLLQECMGRQIFCVLVCTNKWGGQKKQRDAVVQDFQRLLTKYHTKTREEDGVIYYGNMGLCTAVNSETYEDEDSGKLFQQSGINELIFGIMESLDNDKVVQWCMLAFENKPFWKSMFNAPKKVKAFWNRLTSKG</sequence>
<evidence type="ECO:0000313" key="2">
    <source>
        <dbReference type="Proteomes" id="UP000663881"/>
    </source>
</evidence>
<organism evidence="1 2">
    <name type="scientific">Adineta steineri</name>
    <dbReference type="NCBI Taxonomy" id="433720"/>
    <lineage>
        <taxon>Eukaryota</taxon>
        <taxon>Metazoa</taxon>
        <taxon>Spiralia</taxon>
        <taxon>Gnathifera</taxon>
        <taxon>Rotifera</taxon>
        <taxon>Eurotatoria</taxon>
        <taxon>Bdelloidea</taxon>
        <taxon>Adinetida</taxon>
        <taxon>Adinetidae</taxon>
        <taxon>Adineta</taxon>
    </lineage>
</organism>
<gene>
    <name evidence="1" type="ORF">OKA104_LOCUS14501</name>
</gene>
<dbReference type="Proteomes" id="UP000663881">
    <property type="component" value="Unassembled WGS sequence"/>
</dbReference>
<protein>
    <submittedName>
        <fullName evidence="1">Uncharacterized protein</fullName>
    </submittedName>
</protein>
<dbReference type="InterPro" id="IPR027417">
    <property type="entry name" value="P-loop_NTPase"/>
</dbReference>
<reference evidence="1" key="1">
    <citation type="submission" date="2021-02" db="EMBL/GenBank/DDBJ databases">
        <authorList>
            <person name="Nowell W R."/>
        </authorList>
    </citation>
    <scope>NUCLEOTIDE SEQUENCE</scope>
</reference>
<comment type="caution">
    <text evidence="1">The sequence shown here is derived from an EMBL/GenBank/DDBJ whole genome shotgun (WGS) entry which is preliminary data.</text>
</comment>